<sequence length="50" mass="5157">MYIIIAGAGIVGFHIASLLAQESHEVAASIGSRALSPRNAIILAACFNFA</sequence>
<protein>
    <recommendedName>
        <fullName evidence="2">Ketopantoate reductase N-terminal domain-containing protein</fullName>
    </recommendedName>
</protein>
<feature type="non-terminal residue" evidence="1">
    <location>
        <position position="50"/>
    </location>
</feature>
<dbReference type="EMBL" id="BARU01032161">
    <property type="protein sequence ID" value="GAH67883.1"/>
    <property type="molecule type" value="Genomic_DNA"/>
</dbReference>
<organism evidence="1">
    <name type="scientific">marine sediment metagenome</name>
    <dbReference type="NCBI Taxonomy" id="412755"/>
    <lineage>
        <taxon>unclassified sequences</taxon>
        <taxon>metagenomes</taxon>
        <taxon>ecological metagenomes</taxon>
    </lineage>
</organism>
<comment type="caution">
    <text evidence="1">The sequence shown here is derived from an EMBL/GenBank/DDBJ whole genome shotgun (WGS) entry which is preliminary data.</text>
</comment>
<accession>X1JDP1</accession>
<name>X1JDP1_9ZZZZ</name>
<proteinExistence type="predicted"/>
<evidence type="ECO:0008006" key="2">
    <source>
        <dbReference type="Google" id="ProtNLM"/>
    </source>
</evidence>
<gene>
    <name evidence="1" type="ORF">S03H2_50753</name>
</gene>
<dbReference type="AlphaFoldDB" id="X1JDP1"/>
<evidence type="ECO:0000313" key="1">
    <source>
        <dbReference type="EMBL" id="GAH67883.1"/>
    </source>
</evidence>
<dbReference type="Gene3D" id="3.40.50.720">
    <property type="entry name" value="NAD(P)-binding Rossmann-like Domain"/>
    <property type="match status" value="1"/>
</dbReference>
<reference evidence="1" key="1">
    <citation type="journal article" date="2014" name="Front. Microbiol.">
        <title>High frequency of phylogenetically diverse reductive dehalogenase-homologous genes in deep subseafloor sedimentary metagenomes.</title>
        <authorList>
            <person name="Kawai M."/>
            <person name="Futagami T."/>
            <person name="Toyoda A."/>
            <person name="Takaki Y."/>
            <person name="Nishi S."/>
            <person name="Hori S."/>
            <person name="Arai W."/>
            <person name="Tsubouchi T."/>
            <person name="Morono Y."/>
            <person name="Uchiyama I."/>
            <person name="Ito T."/>
            <person name="Fujiyama A."/>
            <person name="Inagaki F."/>
            <person name="Takami H."/>
        </authorList>
    </citation>
    <scope>NUCLEOTIDE SEQUENCE</scope>
    <source>
        <strain evidence="1">Expedition CK06-06</strain>
    </source>
</reference>